<feature type="transmembrane region" description="Helical" evidence="1">
    <location>
        <begin position="7"/>
        <end position="25"/>
    </location>
</feature>
<feature type="transmembrane region" description="Helical" evidence="1">
    <location>
        <begin position="79"/>
        <end position="98"/>
    </location>
</feature>
<feature type="transmembrane region" description="Helical" evidence="1">
    <location>
        <begin position="294"/>
        <end position="311"/>
    </location>
</feature>
<dbReference type="PANTHER" id="PTHR23028:SF53">
    <property type="entry name" value="ACYL_TRANSF_3 DOMAIN-CONTAINING PROTEIN"/>
    <property type="match status" value="1"/>
</dbReference>
<sequence>MAWLDLLRGIAAMVVALHHATYYYVPRWRAGLGIDWFDPGLYGVLVFFLVSGFIIPASLERHGQVRRFWIGRVLRIHPLLTTACAITLLPYLLGVRGLRAGLEAYRPGTAVLAHLTMLQDVLAVPNVINVLWTLSYEMLFYLLVVALFVTGTHRLSAPIAVTLAAAAVLVGGLLPMAALSRTAGVGPVTALAALVMVTAIAAAVSARPSVRTAGGILGGVLAIVLVGVNGRIGPWESLIILAVMFTGTALYRAEHGQIHSRTAVLSAAVVLVCAVTAGALHARVSMAPAQADAFAVYWSGSLLLAALTFAGGRALRHRRIPRWLTGLGAISFSLYLLHPVLLMLSDQFGGTPDHDDAVRLTVFVAVLIAVSALTYRYIELPFQRLGRRIGRRTAPAARITEPAPDNVSS</sequence>
<keyword evidence="1" id="KW-0472">Membrane</keyword>
<feature type="transmembrane region" description="Helical" evidence="1">
    <location>
        <begin position="130"/>
        <end position="150"/>
    </location>
</feature>
<evidence type="ECO:0000256" key="1">
    <source>
        <dbReference type="SAM" id="Phobius"/>
    </source>
</evidence>
<feature type="transmembrane region" description="Helical" evidence="1">
    <location>
        <begin position="184"/>
        <end position="203"/>
    </location>
</feature>
<evidence type="ECO:0000313" key="3">
    <source>
        <dbReference type="EMBL" id="GAA0360393.1"/>
    </source>
</evidence>
<dbReference type="PANTHER" id="PTHR23028">
    <property type="entry name" value="ACETYLTRANSFERASE"/>
    <property type="match status" value="1"/>
</dbReference>
<keyword evidence="1" id="KW-0812">Transmembrane</keyword>
<comment type="caution">
    <text evidence="3">The sequence shown here is derived from an EMBL/GenBank/DDBJ whole genome shotgun (WGS) entry which is preliminary data.</text>
</comment>
<feature type="transmembrane region" description="Helical" evidence="1">
    <location>
        <begin position="210"/>
        <end position="228"/>
    </location>
</feature>
<feature type="domain" description="Acyltransferase 3" evidence="2">
    <location>
        <begin position="189"/>
        <end position="375"/>
    </location>
</feature>
<feature type="transmembrane region" description="Helical" evidence="1">
    <location>
        <begin position="234"/>
        <end position="251"/>
    </location>
</feature>
<dbReference type="Pfam" id="PF01757">
    <property type="entry name" value="Acyl_transf_3"/>
    <property type="match status" value="2"/>
</dbReference>
<dbReference type="RefSeq" id="WP_252805725.1">
    <property type="nucleotide sequence ID" value="NZ_BAAABM010000054.1"/>
</dbReference>
<reference evidence="3 4" key="1">
    <citation type="journal article" date="2019" name="Int. J. Syst. Evol. Microbiol.">
        <title>The Global Catalogue of Microorganisms (GCM) 10K type strain sequencing project: providing services to taxonomists for standard genome sequencing and annotation.</title>
        <authorList>
            <consortium name="The Broad Institute Genomics Platform"/>
            <consortium name="The Broad Institute Genome Sequencing Center for Infectious Disease"/>
            <person name="Wu L."/>
            <person name="Ma J."/>
        </authorList>
    </citation>
    <scope>NUCLEOTIDE SEQUENCE [LARGE SCALE GENOMIC DNA]</scope>
    <source>
        <strain evidence="3 4">JCM 3146</strain>
    </source>
</reference>
<feature type="transmembrane region" description="Helical" evidence="1">
    <location>
        <begin position="323"/>
        <end position="345"/>
    </location>
</feature>
<evidence type="ECO:0000313" key="4">
    <source>
        <dbReference type="Proteomes" id="UP001501822"/>
    </source>
</evidence>
<feature type="transmembrane region" description="Helical" evidence="1">
    <location>
        <begin position="357"/>
        <end position="378"/>
    </location>
</feature>
<gene>
    <name evidence="3" type="ORF">GCM10010151_57780</name>
</gene>
<evidence type="ECO:0000259" key="2">
    <source>
        <dbReference type="Pfam" id="PF01757"/>
    </source>
</evidence>
<dbReference type="EMBL" id="BAAABM010000054">
    <property type="protein sequence ID" value="GAA0360393.1"/>
    <property type="molecule type" value="Genomic_DNA"/>
</dbReference>
<keyword evidence="1" id="KW-1133">Transmembrane helix</keyword>
<organism evidence="3 4">
    <name type="scientific">Actinoallomurus spadix</name>
    <dbReference type="NCBI Taxonomy" id="79912"/>
    <lineage>
        <taxon>Bacteria</taxon>
        <taxon>Bacillati</taxon>
        <taxon>Actinomycetota</taxon>
        <taxon>Actinomycetes</taxon>
        <taxon>Streptosporangiales</taxon>
        <taxon>Thermomonosporaceae</taxon>
        <taxon>Actinoallomurus</taxon>
    </lineage>
</organism>
<protein>
    <recommendedName>
        <fullName evidence="2">Acyltransferase 3 domain-containing protein</fullName>
    </recommendedName>
</protein>
<keyword evidence="4" id="KW-1185">Reference proteome</keyword>
<feature type="domain" description="Acyltransferase 3" evidence="2">
    <location>
        <begin position="2"/>
        <end position="175"/>
    </location>
</feature>
<feature type="transmembrane region" description="Helical" evidence="1">
    <location>
        <begin position="40"/>
        <end position="59"/>
    </location>
</feature>
<feature type="transmembrane region" description="Helical" evidence="1">
    <location>
        <begin position="157"/>
        <end position="178"/>
    </location>
</feature>
<proteinExistence type="predicted"/>
<dbReference type="Proteomes" id="UP001501822">
    <property type="component" value="Unassembled WGS sequence"/>
</dbReference>
<accession>A0ABN0XC52</accession>
<feature type="transmembrane region" description="Helical" evidence="1">
    <location>
        <begin position="263"/>
        <end position="282"/>
    </location>
</feature>
<name>A0ABN0XC52_9ACTN</name>
<dbReference type="InterPro" id="IPR050879">
    <property type="entry name" value="Acyltransferase_3"/>
</dbReference>
<dbReference type="InterPro" id="IPR002656">
    <property type="entry name" value="Acyl_transf_3_dom"/>
</dbReference>